<dbReference type="Proteomes" id="UP000775872">
    <property type="component" value="Unassembled WGS sequence"/>
</dbReference>
<keyword evidence="2" id="KW-1185">Reference proteome</keyword>
<name>A0A9N9YTD1_9HYPO</name>
<dbReference type="AlphaFoldDB" id="A0A9N9YTD1"/>
<evidence type="ECO:0000313" key="2">
    <source>
        <dbReference type="Proteomes" id="UP000775872"/>
    </source>
</evidence>
<reference evidence="1" key="1">
    <citation type="submission" date="2021-10" db="EMBL/GenBank/DDBJ databases">
        <authorList>
            <person name="Piombo E."/>
        </authorList>
    </citation>
    <scope>NUCLEOTIDE SEQUENCE</scope>
</reference>
<proteinExistence type="predicted"/>
<comment type="caution">
    <text evidence="1">The sequence shown here is derived from an EMBL/GenBank/DDBJ whole genome shotgun (WGS) entry which is preliminary data.</text>
</comment>
<accession>A0A9N9YTD1</accession>
<dbReference type="EMBL" id="CABFOC020000005">
    <property type="protein sequence ID" value="CAH0044291.1"/>
    <property type="molecule type" value="Genomic_DNA"/>
</dbReference>
<gene>
    <name evidence="1" type="ORF">CSOL1703_00010031</name>
</gene>
<organism evidence="1 2">
    <name type="scientific">Clonostachys solani</name>
    <dbReference type="NCBI Taxonomy" id="160281"/>
    <lineage>
        <taxon>Eukaryota</taxon>
        <taxon>Fungi</taxon>
        <taxon>Dikarya</taxon>
        <taxon>Ascomycota</taxon>
        <taxon>Pezizomycotina</taxon>
        <taxon>Sordariomycetes</taxon>
        <taxon>Hypocreomycetidae</taxon>
        <taxon>Hypocreales</taxon>
        <taxon>Bionectriaceae</taxon>
        <taxon>Clonostachys</taxon>
    </lineage>
</organism>
<dbReference type="OrthoDB" id="5149530at2759"/>
<protein>
    <submittedName>
        <fullName evidence="1">Uncharacterized protein</fullName>
    </submittedName>
</protein>
<sequence>MLHYWPRVSMALTIRDIDPLKYVEETHGAGLPPLVHDCEIEVDFEVVQALLGQAEQNCTGIDYLLYDLLQRHSNIITVLRQPLAPIVSSPTSVVSRQFSCEQLLTINLAARQARNILDGESKAVAQKIEDWSFQCANAKITELLFKSDDESVLFLLLCAYILMSDAYPIGALKLIQAAGDRLGRCSRSEILLTMDGLPSEPVSAALNQISYIKTLKEVETGYVNLSVAEIAKLKLSEHISETTFAICGIQNKVLTQVYSIEQAYSRPSMLAHAISDLKSQLCAWFDALPLEWHFPRDLSSVMSMPRPATSFLCAALLIVDEKPMASANPGRFQRDWFEVHMFVQSPGIRKEERLIPHRIWGAALTLVVAVATPSLAKFLPKHGNSTDSMSLLNLAEEILQAASQQSGVIARCTAYLRNVKENMNNNDNDNNNPLMHEEVLDEAYHDPEGVEETML</sequence>
<evidence type="ECO:0000313" key="1">
    <source>
        <dbReference type="EMBL" id="CAH0044291.1"/>
    </source>
</evidence>